<protein>
    <submittedName>
        <fullName evidence="2">Uncharacterized protein</fullName>
    </submittedName>
</protein>
<comment type="caution">
    <text evidence="2">The sequence shown here is derived from an EMBL/GenBank/DDBJ whole genome shotgun (WGS) entry which is preliminary data.</text>
</comment>
<organism evidence="2 3">
    <name type="scientific">Caerostris extrusa</name>
    <name type="common">Bark spider</name>
    <name type="synonym">Caerostris bankana</name>
    <dbReference type="NCBI Taxonomy" id="172846"/>
    <lineage>
        <taxon>Eukaryota</taxon>
        <taxon>Metazoa</taxon>
        <taxon>Ecdysozoa</taxon>
        <taxon>Arthropoda</taxon>
        <taxon>Chelicerata</taxon>
        <taxon>Arachnida</taxon>
        <taxon>Araneae</taxon>
        <taxon>Araneomorphae</taxon>
        <taxon>Entelegynae</taxon>
        <taxon>Araneoidea</taxon>
        <taxon>Araneidae</taxon>
        <taxon>Caerostris</taxon>
    </lineage>
</organism>
<gene>
    <name evidence="2" type="ORF">CEXT_6181</name>
</gene>
<evidence type="ECO:0000313" key="2">
    <source>
        <dbReference type="EMBL" id="GIY67886.1"/>
    </source>
</evidence>
<accession>A0AAV4VCM2</accession>
<dbReference type="Proteomes" id="UP001054945">
    <property type="component" value="Unassembled WGS sequence"/>
</dbReference>
<sequence length="143" mass="16275">MENSQISDEFQQEQTFEYHDNEALVSTGPTTPNKQRQILISVDISPDKFLRQGSKPIENTLKDRMISPKNPRFEKRQGSPVALSDLEVLLATIVIFIVIMTTMLAVILAVVLATIATVMFVLFLILRRLVFSCFVWLYCSFGF</sequence>
<evidence type="ECO:0000313" key="3">
    <source>
        <dbReference type="Proteomes" id="UP001054945"/>
    </source>
</evidence>
<keyword evidence="1" id="KW-1133">Transmembrane helix</keyword>
<feature type="transmembrane region" description="Helical" evidence="1">
    <location>
        <begin position="88"/>
        <end position="112"/>
    </location>
</feature>
<reference evidence="2 3" key="1">
    <citation type="submission" date="2021-06" db="EMBL/GenBank/DDBJ databases">
        <title>Caerostris extrusa draft genome.</title>
        <authorList>
            <person name="Kono N."/>
            <person name="Arakawa K."/>
        </authorList>
    </citation>
    <scope>NUCLEOTIDE SEQUENCE [LARGE SCALE GENOMIC DNA]</scope>
</reference>
<dbReference type="EMBL" id="BPLR01014290">
    <property type="protein sequence ID" value="GIY67886.1"/>
    <property type="molecule type" value="Genomic_DNA"/>
</dbReference>
<dbReference type="AlphaFoldDB" id="A0AAV4VCM2"/>
<keyword evidence="1" id="KW-0812">Transmembrane</keyword>
<evidence type="ECO:0000256" key="1">
    <source>
        <dbReference type="SAM" id="Phobius"/>
    </source>
</evidence>
<proteinExistence type="predicted"/>
<name>A0AAV4VCM2_CAEEX</name>
<keyword evidence="1" id="KW-0472">Membrane</keyword>
<keyword evidence="3" id="KW-1185">Reference proteome</keyword>